<evidence type="ECO:0000256" key="1">
    <source>
        <dbReference type="SAM" id="MobiDB-lite"/>
    </source>
</evidence>
<feature type="domain" description="DUF7088" evidence="4">
    <location>
        <begin position="48"/>
        <end position="115"/>
    </location>
</feature>
<feature type="transmembrane region" description="Helical" evidence="2">
    <location>
        <begin position="12"/>
        <end position="35"/>
    </location>
</feature>
<organism evidence="5 6">
    <name type="scientific">Syntrophobacter fumaroxidans (strain DSM 10017 / MPOB)</name>
    <dbReference type="NCBI Taxonomy" id="335543"/>
    <lineage>
        <taxon>Bacteria</taxon>
        <taxon>Pseudomonadati</taxon>
        <taxon>Thermodesulfobacteriota</taxon>
        <taxon>Syntrophobacteria</taxon>
        <taxon>Syntrophobacterales</taxon>
        <taxon>Syntrophobacteraceae</taxon>
        <taxon>Syntrophobacter</taxon>
    </lineage>
</organism>
<dbReference type="STRING" id="335543.Sfum_1753"/>
<dbReference type="Proteomes" id="UP000001784">
    <property type="component" value="Chromosome"/>
</dbReference>
<evidence type="ECO:0000259" key="4">
    <source>
        <dbReference type="Pfam" id="PF23357"/>
    </source>
</evidence>
<feature type="region of interest" description="Disordered" evidence="1">
    <location>
        <begin position="367"/>
        <end position="387"/>
    </location>
</feature>
<dbReference type="eggNOG" id="COG3225">
    <property type="taxonomic scope" value="Bacteria"/>
</dbReference>
<dbReference type="AlphaFoldDB" id="A0LJ38"/>
<dbReference type="SUPFAM" id="SSF52317">
    <property type="entry name" value="Class I glutamine amidotransferase-like"/>
    <property type="match status" value="1"/>
</dbReference>
<keyword evidence="2" id="KW-0812">Transmembrane</keyword>
<evidence type="ECO:0000259" key="3">
    <source>
        <dbReference type="Pfam" id="PF09822"/>
    </source>
</evidence>
<dbReference type="InParanoid" id="A0LJ38"/>
<dbReference type="KEGG" id="sfu:Sfum_1753"/>
<dbReference type="PANTHER" id="PTHR12969">
    <property type="entry name" value="NGD5/OSM-6/IFT52"/>
    <property type="match status" value="1"/>
</dbReference>
<dbReference type="EMBL" id="CP000478">
    <property type="protein sequence ID" value="ABK17440.1"/>
    <property type="molecule type" value="Genomic_DNA"/>
</dbReference>
<sequence length="481" mass="52809">MPGKVTGKRNWTYGSNSVIATLFFLGTLIFIVLIAEKHAWRLDLTEAGSYTLSEPTLNVLKTVDQPVRIKGFFQTASPEEGKAQDLLDMYRFASKNITFEFIDPDRRPEVAKSYEVRTYGTLVLEGYGRKQVAQNPDEEGITNALLKLSRNEQKKILFLIGHAEHPLASTDKDGFSSLKASLEKENYQAEELNLLQQAEVPKDAAVVIVAGPQKPLLPQEIDTLKQFVERGGRLMVLLDPFFDGGLKDFLAGYGIKLGDDIVVDKLSRVFGGSYLMPVVVEYGQHRIAENFGAATFYPEARSVQPIKPAPQGIEVEILASTSPQAWAERNIQVVRQGQAAFDENEDAPGPIPLAVIAEIDVTAFKSGAQGEAPPKAPGKPAAKARDKGPEKVGYLLATGDSDFACNTYFGLSGNGDLFLNMVNFMAQEENLITVKAREKGGQMMMLSQNQARGILLTVMVLVPLLVLLSGLAVYRVRRSQR</sequence>
<dbReference type="InterPro" id="IPR019196">
    <property type="entry name" value="ABC_transp_unknown"/>
</dbReference>
<dbReference type="Pfam" id="PF09822">
    <property type="entry name" value="ABC_transp_aux"/>
    <property type="match status" value="1"/>
</dbReference>
<feature type="transmembrane region" description="Helical" evidence="2">
    <location>
        <begin position="453"/>
        <end position="474"/>
    </location>
</feature>
<reference evidence="5 6" key="1">
    <citation type="submission" date="2006-10" db="EMBL/GenBank/DDBJ databases">
        <title>Complete sequence of Syntrophobacter fumaroxidans MPOB.</title>
        <authorList>
            <consortium name="US DOE Joint Genome Institute"/>
            <person name="Copeland A."/>
            <person name="Lucas S."/>
            <person name="Lapidus A."/>
            <person name="Barry K."/>
            <person name="Detter J.C."/>
            <person name="Glavina del Rio T."/>
            <person name="Hammon N."/>
            <person name="Israni S."/>
            <person name="Pitluck S."/>
            <person name="Goltsman E.G."/>
            <person name="Martinez M."/>
            <person name="Schmutz J."/>
            <person name="Larimer F."/>
            <person name="Land M."/>
            <person name="Hauser L."/>
            <person name="Kyrpides N."/>
            <person name="Kim E."/>
            <person name="Boone D.R."/>
            <person name="Brockman F."/>
            <person name="Culley D."/>
            <person name="Ferry J."/>
            <person name="Gunsalus R."/>
            <person name="McInerney M.J."/>
            <person name="Morrison M."/>
            <person name="Plugge C."/>
            <person name="Rohlin L."/>
            <person name="Scholten J."/>
            <person name="Sieber J."/>
            <person name="Stams A.J.M."/>
            <person name="Worm P."/>
            <person name="Henstra A.M."/>
            <person name="Richardson P."/>
        </authorList>
    </citation>
    <scope>NUCLEOTIDE SEQUENCE [LARGE SCALE GENOMIC DNA]</scope>
    <source>
        <strain evidence="6">DSM 10017 / MPOB</strain>
    </source>
</reference>
<evidence type="ECO:0000256" key="2">
    <source>
        <dbReference type="SAM" id="Phobius"/>
    </source>
</evidence>
<keyword evidence="2" id="KW-0472">Membrane</keyword>
<evidence type="ECO:0000313" key="5">
    <source>
        <dbReference type="EMBL" id="ABK17440.1"/>
    </source>
</evidence>
<proteinExistence type="predicted"/>
<dbReference type="Pfam" id="PF23357">
    <property type="entry name" value="DUF7088"/>
    <property type="match status" value="1"/>
</dbReference>
<dbReference type="RefSeq" id="WP_011698610.1">
    <property type="nucleotide sequence ID" value="NC_008554.1"/>
</dbReference>
<dbReference type="InterPro" id="IPR029062">
    <property type="entry name" value="Class_I_gatase-like"/>
</dbReference>
<gene>
    <name evidence="5" type="ordered locus">Sfum_1753</name>
</gene>
<dbReference type="HOGENOM" id="CLU_018716_0_0_7"/>
<evidence type="ECO:0000313" key="6">
    <source>
        <dbReference type="Proteomes" id="UP000001784"/>
    </source>
</evidence>
<protein>
    <submittedName>
        <fullName evidence="5">ABC-type uncharacterized transport system involved in gliding motility auxiliary component-like</fullName>
    </submittedName>
</protein>
<keyword evidence="2" id="KW-1133">Transmembrane helix</keyword>
<dbReference type="PANTHER" id="PTHR12969:SF7">
    <property type="entry name" value="INTRAFLAGELLAR TRANSPORT PROTEIN 52 HOMOLOG"/>
    <property type="match status" value="1"/>
</dbReference>
<keyword evidence="6" id="KW-1185">Reference proteome</keyword>
<dbReference type="OrthoDB" id="9762687at2"/>
<feature type="domain" description="ABC-type uncharacterised transport system" evidence="3">
    <location>
        <begin position="153"/>
        <end position="408"/>
    </location>
</feature>
<name>A0LJ38_SYNFM</name>
<feature type="compositionally biased region" description="Low complexity" evidence="1">
    <location>
        <begin position="367"/>
        <end position="381"/>
    </location>
</feature>
<accession>A0LJ38</accession>
<dbReference type="InterPro" id="IPR055396">
    <property type="entry name" value="DUF7088"/>
</dbReference>
<dbReference type="Gene3D" id="3.40.30.10">
    <property type="entry name" value="Glutaredoxin"/>
    <property type="match status" value="1"/>
</dbReference>
<dbReference type="InterPro" id="IPR039975">
    <property type="entry name" value="IFT52"/>
</dbReference>